<feature type="compositionally biased region" description="Low complexity" evidence="1">
    <location>
        <begin position="151"/>
        <end position="170"/>
    </location>
</feature>
<organism evidence="2 3">
    <name type="scientific">Psilocybe cf. subviscida</name>
    <dbReference type="NCBI Taxonomy" id="2480587"/>
    <lineage>
        <taxon>Eukaryota</taxon>
        <taxon>Fungi</taxon>
        <taxon>Dikarya</taxon>
        <taxon>Basidiomycota</taxon>
        <taxon>Agaricomycotina</taxon>
        <taxon>Agaricomycetes</taxon>
        <taxon>Agaricomycetidae</taxon>
        <taxon>Agaricales</taxon>
        <taxon>Agaricineae</taxon>
        <taxon>Strophariaceae</taxon>
        <taxon>Psilocybe</taxon>
    </lineage>
</organism>
<dbReference type="EMBL" id="JAACJJ010000060">
    <property type="protein sequence ID" value="KAF5309229.1"/>
    <property type="molecule type" value="Genomic_DNA"/>
</dbReference>
<comment type="caution">
    <text evidence="2">The sequence shown here is derived from an EMBL/GenBank/DDBJ whole genome shotgun (WGS) entry which is preliminary data.</text>
</comment>
<keyword evidence="3" id="KW-1185">Reference proteome</keyword>
<dbReference type="Proteomes" id="UP000567179">
    <property type="component" value="Unassembled WGS sequence"/>
</dbReference>
<proteinExistence type="predicted"/>
<name>A0A8H5AQT8_9AGAR</name>
<evidence type="ECO:0000313" key="2">
    <source>
        <dbReference type="EMBL" id="KAF5309229.1"/>
    </source>
</evidence>
<feature type="region of interest" description="Disordered" evidence="1">
    <location>
        <begin position="213"/>
        <end position="241"/>
    </location>
</feature>
<reference evidence="2 3" key="1">
    <citation type="journal article" date="2020" name="ISME J.">
        <title>Uncovering the hidden diversity of litter-decomposition mechanisms in mushroom-forming fungi.</title>
        <authorList>
            <person name="Floudas D."/>
            <person name="Bentzer J."/>
            <person name="Ahren D."/>
            <person name="Johansson T."/>
            <person name="Persson P."/>
            <person name="Tunlid A."/>
        </authorList>
    </citation>
    <scope>NUCLEOTIDE SEQUENCE [LARGE SCALE GENOMIC DNA]</scope>
    <source>
        <strain evidence="2 3">CBS 101986</strain>
    </source>
</reference>
<protein>
    <submittedName>
        <fullName evidence="2">Uncharacterized protein</fullName>
    </submittedName>
</protein>
<accession>A0A8H5AQT8</accession>
<feature type="region of interest" description="Disordered" evidence="1">
    <location>
        <begin position="380"/>
        <end position="413"/>
    </location>
</feature>
<feature type="region of interest" description="Disordered" evidence="1">
    <location>
        <begin position="147"/>
        <end position="197"/>
    </location>
</feature>
<sequence length="427" mass="47877">MDGSYMGQLTTGTNMAIQNTHLQQGIGLPDEEMQRQLEEFNRSVTIIIWYKANTEPIRLQQYLPTFPYFRLATFDHLTTDLGLSTNSYLDTFIPVSGQWEQHTIQTVRHVDAQQRLIYKLRRSLIEPLREDECPTLREEILMQRSLRRDSYSTSSDIQNSSSTASISDKASGNDDQTKNTLKRSAPQHDQDPGHNSKVHVSNAYYMAHNGESGLVASSPADQDSNRSTPTLPSPQVGNQSQDNSVYMYENPVFYAGGNGQGGPHNNPLPHYLIAPPAPPAPIPYHPHPPLKRWPNDYTVSELSNGFHSMDLLISQSPAGASMTQKTAFERVFGSRYVKSTVCRHRAVWRKAPRALREHFEAMGTDDRACWGEFVRRVENRPAGKNSQGGGDIMSPVLPRPPPDDDGHGSVMNSLQDPGMILVFYDVR</sequence>
<evidence type="ECO:0000313" key="3">
    <source>
        <dbReference type="Proteomes" id="UP000567179"/>
    </source>
</evidence>
<evidence type="ECO:0000256" key="1">
    <source>
        <dbReference type="SAM" id="MobiDB-lite"/>
    </source>
</evidence>
<feature type="compositionally biased region" description="Polar residues" evidence="1">
    <location>
        <begin position="219"/>
        <end position="241"/>
    </location>
</feature>
<dbReference type="OrthoDB" id="128308at2759"/>
<gene>
    <name evidence="2" type="ORF">D9619_012748</name>
</gene>
<dbReference type="AlphaFoldDB" id="A0A8H5AQT8"/>